<accession>A0A371XBV0</accession>
<proteinExistence type="predicted"/>
<dbReference type="Gene3D" id="3.10.129.10">
    <property type="entry name" value="Hotdog Thioesterase"/>
    <property type="match status" value="1"/>
</dbReference>
<dbReference type="InterPro" id="IPR052741">
    <property type="entry name" value="Mitochondrial_HTD2"/>
</dbReference>
<sequence>MASTMKTDKPFAEWIGRTSVSEDAVTERLNESYKAIFDTYLAPVPDGVAPLGIHWCLSPAIATMSQLGEDGHPAKNMSLPPVPLPRRMWAGGELEILDPLQIGDKVRRTSTIQDVVRKDGRTGDLWFVTLGHVYETERGPAVRERQDLVYREAAKPGAKVAIPSAAPESEPAAASRTIETSPTLLFRYSALTFNGHRIHYDLPYATGVEGYDGLVVHGPIQATLLLNLAATSESASLGRFSYRGLSPAIAGNRLAICRGSGEKSNQYWTESGEGVRHMQASTS</sequence>
<reference evidence="3" key="1">
    <citation type="submission" date="2018-08" db="EMBL/GenBank/DDBJ databases">
        <authorList>
            <person name="Im W.T."/>
        </authorList>
    </citation>
    <scope>NUCLEOTIDE SEQUENCE [LARGE SCALE GENOMIC DNA]</scope>
    <source>
        <strain evidence="3">LA-28</strain>
    </source>
</reference>
<feature type="domain" description="FAS1-like dehydratase" evidence="1">
    <location>
        <begin position="35"/>
        <end position="144"/>
    </location>
</feature>
<dbReference type="InterPro" id="IPR039569">
    <property type="entry name" value="FAS1-like_DH_region"/>
</dbReference>
<dbReference type="EMBL" id="QURN01000012">
    <property type="protein sequence ID" value="RFC66708.1"/>
    <property type="molecule type" value="Genomic_DNA"/>
</dbReference>
<dbReference type="SUPFAM" id="SSF54637">
    <property type="entry name" value="Thioesterase/thiol ester dehydrase-isomerase"/>
    <property type="match status" value="2"/>
</dbReference>
<dbReference type="Pfam" id="PF13452">
    <property type="entry name" value="FAS1_DH_region"/>
    <property type="match status" value="1"/>
</dbReference>
<dbReference type="Proteomes" id="UP000262379">
    <property type="component" value="Unassembled WGS sequence"/>
</dbReference>
<dbReference type="PANTHER" id="PTHR28152">
    <property type="entry name" value="HYDROXYACYL-THIOESTER DEHYDRATASE TYPE 2, MITOCHONDRIAL"/>
    <property type="match status" value="1"/>
</dbReference>
<gene>
    <name evidence="2" type="ORF">DY251_15160</name>
</gene>
<dbReference type="PANTHER" id="PTHR28152:SF1">
    <property type="entry name" value="HYDROXYACYL-THIOESTER DEHYDRATASE TYPE 2, MITOCHONDRIAL"/>
    <property type="match status" value="1"/>
</dbReference>
<keyword evidence="3" id="KW-1185">Reference proteome</keyword>
<evidence type="ECO:0000313" key="3">
    <source>
        <dbReference type="Proteomes" id="UP000262379"/>
    </source>
</evidence>
<protein>
    <submittedName>
        <fullName evidence="2">Protein dehydratase</fullName>
    </submittedName>
</protein>
<comment type="caution">
    <text evidence="2">The sequence shown here is derived from an EMBL/GenBank/DDBJ whole genome shotgun (WGS) entry which is preliminary data.</text>
</comment>
<dbReference type="GO" id="GO:0019171">
    <property type="term" value="F:(3R)-hydroxyacyl-[acyl-carrier-protein] dehydratase activity"/>
    <property type="evidence" value="ECO:0007669"/>
    <property type="project" value="TreeGrafter"/>
</dbReference>
<evidence type="ECO:0000313" key="2">
    <source>
        <dbReference type="EMBL" id="RFC66708.1"/>
    </source>
</evidence>
<organism evidence="2 3">
    <name type="scientific">Mesorhizobium denitrificans</name>
    <dbReference type="NCBI Taxonomy" id="2294114"/>
    <lineage>
        <taxon>Bacteria</taxon>
        <taxon>Pseudomonadati</taxon>
        <taxon>Pseudomonadota</taxon>
        <taxon>Alphaproteobacteria</taxon>
        <taxon>Hyphomicrobiales</taxon>
        <taxon>Phyllobacteriaceae</taxon>
        <taxon>Mesorhizobium</taxon>
    </lineage>
</organism>
<dbReference type="InterPro" id="IPR029069">
    <property type="entry name" value="HotDog_dom_sf"/>
</dbReference>
<evidence type="ECO:0000259" key="1">
    <source>
        <dbReference type="Pfam" id="PF13452"/>
    </source>
</evidence>
<name>A0A371XBV0_9HYPH</name>
<dbReference type="AlphaFoldDB" id="A0A371XBV0"/>